<accession>A0A090Q736</accession>
<reference evidence="2 3" key="1">
    <citation type="journal article" date="2014" name="Genome Announc.">
        <title>Draft Genome Sequences of Marine Flavobacterium Nonlabens Strains NR17, NR24, NR27, NR32, NR33, and Ara13.</title>
        <authorList>
            <person name="Nakanishi M."/>
            <person name="Meirelles P."/>
            <person name="Suzuki R."/>
            <person name="Takatani N."/>
            <person name="Mino S."/>
            <person name="Suda W."/>
            <person name="Oshima K."/>
            <person name="Hattori M."/>
            <person name="Ohkuma M."/>
            <person name="Hosokawa M."/>
            <person name="Miyashita K."/>
            <person name="Thompson F.L."/>
            <person name="Niwa A."/>
            <person name="Sawabe T."/>
            <person name="Sawabe T."/>
        </authorList>
    </citation>
    <scope>NUCLEOTIDE SEQUENCE [LARGE SCALE GENOMIC DNA]</scope>
    <source>
        <strain evidence="3">JCM19314</strain>
    </source>
</reference>
<feature type="transmembrane region" description="Helical" evidence="1">
    <location>
        <begin position="14"/>
        <end position="37"/>
    </location>
</feature>
<name>A0A090Q736_NONUL</name>
<dbReference type="EMBL" id="BBMM01000001">
    <property type="protein sequence ID" value="GAK98904.1"/>
    <property type="molecule type" value="Genomic_DNA"/>
</dbReference>
<evidence type="ECO:0000313" key="2">
    <source>
        <dbReference type="EMBL" id="GAK98904.1"/>
    </source>
</evidence>
<keyword evidence="1" id="KW-1133">Transmembrane helix</keyword>
<protein>
    <submittedName>
        <fullName evidence="2">Uncharacterized protein</fullName>
    </submittedName>
</protein>
<sequence>MILLIMEDNWFIRISQFMGGSGIFLVIAIILIIVVGYNKWKSRR</sequence>
<dbReference type="AlphaFoldDB" id="A0A090Q736"/>
<proteinExistence type="predicted"/>
<comment type="caution">
    <text evidence="2">The sequence shown here is derived from an EMBL/GenBank/DDBJ whole genome shotgun (WGS) entry which is preliminary data.</text>
</comment>
<organism evidence="2 3">
    <name type="scientific">Nonlabens ulvanivorans</name>
    <name type="common">Persicivirga ulvanivorans</name>
    <dbReference type="NCBI Taxonomy" id="906888"/>
    <lineage>
        <taxon>Bacteria</taxon>
        <taxon>Pseudomonadati</taxon>
        <taxon>Bacteroidota</taxon>
        <taxon>Flavobacteriia</taxon>
        <taxon>Flavobacteriales</taxon>
        <taxon>Flavobacteriaceae</taxon>
        <taxon>Nonlabens</taxon>
    </lineage>
</organism>
<dbReference type="Proteomes" id="UP000029226">
    <property type="component" value="Unassembled WGS sequence"/>
</dbReference>
<gene>
    <name evidence="2" type="ORF">JCM19314_2935</name>
</gene>
<keyword evidence="1" id="KW-0812">Transmembrane</keyword>
<keyword evidence="1" id="KW-0472">Membrane</keyword>
<evidence type="ECO:0000313" key="3">
    <source>
        <dbReference type="Proteomes" id="UP000029226"/>
    </source>
</evidence>
<evidence type="ECO:0000256" key="1">
    <source>
        <dbReference type="SAM" id="Phobius"/>
    </source>
</evidence>